<feature type="transmembrane region" description="Helical" evidence="14">
    <location>
        <begin position="224"/>
        <end position="245"/>
    </location>
</feature>
<keyword evidence="4 14" id="KW-1133">Transmembrane helix</keyword>
<dbReference type="GO" id="GO:0005886">
    <property type="term" value="C:plasma membrane"/>
    <property type="evidence" value="ECO:0000318"/>
    <property type="project" value="GO_Central"/>
</dbReference>
<evidence type="ECO:0000256" key="8">
    <source>
        <dbReference type="ARBA" id="ARBA00023157"/>
    </source>
</evidence>
<dbReference type="OrthoDB" id="5975154at2759"/>
<evidence type="ECO:0000256" key="2">
    <source>
        <dbReference type="ARBA" id="ARBA00022475"/>
    </source>
</evidence>
<dbReference type="FunFam" id="1.20.58.390:FF:000131">
    <property type="entry name" value="Predicted protein"/>
    <property type="match status" value="1"/>
</dbReference>
<dbReference type="GO" id="GO:0043005">
    <property type="term" value="C:neuron projection"/>
    <property type="evidence" value="ECO:0000318"/>
    <property type="project" value="GO_Central"/>
</dbReference>
<dbReference type="HOGENOM" id="CLU_018074_2_1_1"/>
<keyword evidence="7 14" id="KW-0472">Membrane</keyword>
<keyword evidence="5" id="KW-0770">Synapse</keyword>
<dbReference type="GO" id="GO:0022848">
    <property type="term" value="F:acetylcholine-gated monoatomic cation-selective channel activity"/>
    <property type="evidence" value="ECO:0007669"/>
    <property type="project" value="InterPro"/>
</dbReference>
<evidence type="ECO:0000256" key="3">
    <source>
        <dbReference type="ARBA" id="ARBA00022692"/>
    </source>
</evidence>
<evidence type="ECO:0000259" key="15">
    <source>
        <dbReference type="Pfam" id="PF02931"/>
    </source>
</evidence>
<evidence type="ECO:0000256" key="5">
    <source>
        <dbReference type="ARBA" id="ARBA00023018"/>
    </source>
</evidence>
<evidence type="ECO:0000256" key="10">
    <source>
        <dbReference type="ARBA" id="ARBA00023180"/>
    </source>
</evidence>
<keyword evidence="11" id="KW-1071">Ligand-gated ion channel</keyword>
<feature type="transmembrane region" description="Helical" evidence="14">
    <location>
        <begin position="288"/>
        <end position="308"/>
    </location>
</feature>
<dbReference type="PRINTS" id="PR00254">
    <property type="entry name" value="NICOTINICR"/>
</dbReference>
<dbReference type="GO" id="GO:0034220">
    <property type="term" value="P:monoatomic ion transmembrane transport"/>
    <property type="evidence" value="ECO:0000318"/>
    <property type="project" value="GO_Central"/>
</dbReference>
<evidence type="ECO:0000256" key="9">
    <source>
        <dbReference type="ARBA" id="ARBA00023170"/>
    </source>
</evidence>
<dbReference type="InterPro" id="IPR036719">
    <property type="entry name" value="Neuro-gated_channel_TM_sf"/>
</dbReference>
<dbReference type="KEGG" id="nve:5521189"/>
<evidence type="ECO:0000256" key="6">
    <source>
        <dbReference type="ARBA" id="ARBA00023065"/>
    </source>
</evidence>
<evidence type="ECO:0000256" key="1">
    <source>
        <dbReference type="ARBA" id="ARBA00022448"/>
    </source>
</evidence>
<feature type="domain" description="Neurotransmitter-gated ion-channel ligand-binding" evidence="15">
    <location>
        <begin position="12"/>
        <end position="222"/>
    </location>
</feature>
<evidence type="ECO:0000256" key="12">
    <source>
        <dbReference type="ARBA" id="ARBA00023303"/>
    </source>
</evidence>
<keyword evidence="8" id="KW-1015">Disulfide bond</keyword>
<dbReference type="AlphaFoldDB" id="A7RHV9"/>
<proteinExistence type="inferred from homology"/>
<dbReference type="CDD" id="cd19051">
    <property type="entry name" value="LGIC_TM_cation"/>
    <property type="match status" value="1"/>
</dbReference>
<evidence type="ECO:0000256" key="13">
    <source>
        <dbReference type="ARBA" id="ARBA00034099"/>
    </source>
</evidence>
<dbReference type="InterPro" id="IPR038050">
    <property type="entry name" value="Neuro_actylchol_rec"/>
</dbReference>
<keyword evidence="6 14" id="KW-0406">Ion transport</keyword>
<comment type="similarity">
    <text evidence="14">Belongs to the ligand-gated ion channel (TC 1.A.9) family.</text>
</comment>
<dbReference type="GO" id="GO:0045202">
    <property type="term" value="C:synapse"/>
    <property type="evidence" value="ECO:0000318"/>
    <property type="project" value="GO_Central"/>
</dbReference>
<dbReference type="GO" id="GO:0005231">
    <property type="term" value="F:excitatory extracellular ligand-gated monoatomic ion channel activity"/>
    <property type="evidence" value="ECO:0000318"/>
    <property type="project" value="GO_Central"/>
</dbReference>
<dbReference type="Pfam" id="PF02931">
    <property type="entry name" value="Neur_chan_LBD"/>
    <property type="match status" value="1"/>
</dbReference>
<keyword evidence="1 14" id="KW-0813">Transport</keyword>
<dbReference type="PRINTS" id="PR00252">
    <property type="entry name" value="NRIONCHANNEL"/>
</dbReference>
<keyword evidence="2" id="KW-1003">Cell membrane</keyword>
<evidence type="ECO:0000256" key="7">
    <source>
        <dbReference type="ARBA" id="ARBA00023136"/>
    </source>
</evidence>
<feature type="transmembrane region" description="Helical" evidence="14">
    <location>
        <begin position="257"/>
        <end position="276"/>
    </location>
</feature>
<evidence type="ECO:0000256" key="14">
    <source>
        <dbReference type="RuleBase" id="RU000687"/>
    </source>
</evidence>
<evidence type="ECO:0000313" key="17">
    <source>
        <dbReference type="EMBL" id="EDO49045.1"/>
    </source>
</evidence>
<evidence type="ECO:0000313" key="18">
    <source>
        <dbReference type="Proteomes" id="UP000001593"/>
    </source>
</evidence>
<keyword evidence="9" id="KW-0675">Receptor</keyword>
<dbReference type="Gene3D" id="2.70.170.10">
    <property type="entry name" value="Neurotransmitter-gated ion-channel ligand-binding domain"/>
    <property type="match status" value="1"/>
</dbReference>
<feature type="domain" description="Neurotransmitter-gated ion-channel transmembrane" evidence="16">
    <location>
        <begin position="231"/>
        <end position="308"/>
    </location>
</feature>
<dbReference type="InParanoid" id="A7RHV9"/>
<dbReference type="GO" id="GO:0042391">
    <property type="term" value="P:regulation of membrane potential"/>
    <property type="evidence" value="ECO:0000318"/>
    <property type="project" value="GO_Central"/>
</dbReference>
<evidence type="ECO:0000256" key="11">
    <source>
        <dbReference type="ARBA" id="ARBA00023286"/>
    </source>
</evidence>
<dbReference type="InterPro" id="IPR006029">
    <property type="entry name" value="Neurotrans-gated_channel_TM"/>
</dbReference>
<protein>
    <submittedName>
        <fullName evidence="17">Uncharacterized protein</fullName>
    </submittedName>
</protein>
<dbReference type="InterPro" id="IPR002394">
    <property type="entry name" value="Nicotinic_acetylcholine_rcpt"/>
</dbReference>
<dbReference type="CDD" id="cd18997">
    <property type="entry name" value="LGIC_ECD_nAChR"/>
    <property type="match status" value="1"/>
</dbReference>
<dbReference type="Proteomes" id="UP000001593">
    <property type="component" value="Unassembled WGS sequence"/>
</dbReference>
<accession>A7RHV9</accession>
<dbReference type="InterPro" id="IPR006201">
    <property type="entry name" value="Neur_channel"/>
</dbReference>
<dbReference type="Gene3D" id="1.20.58.390">
    <property type="entry name" value="Neurotransmitter-gated ion-channel transmembrane domain"/>
    <property type="match status" value="1"/>
</dbReference>
<evidence type="ECO:0000259" key="16">
    <source>
        <dbReference type="Pfam" id="PF02932"/>
    </source>
</evidence>
<dbReference type="PhylomeDB" id="A7RHV9"/>
<organism evidence="17 18">
    <name type="scientific">Nematostella vectensis</name>
    <name type="common">Starlet sea anemone</name>
    <dbReference type="NCBI Taxonomy" id="45351"/>
    <lineage>
        <taxon>Eukaryota</taxon>
        <taxon>Metazoa</taxon>
        <taxon>Cnidaria</taxon>
        <taxon>Anthozoa</taxon>
        <taxon>Hexacorallia</taxon>
        <taxon>Actiniaria</taxon>
        <taxon>Edwardsiidae</taxon>
        <taxon>Nematostella</taxon>
    </lineage>
</organism>
<sequence length="336" mass="38357">MVFVIGASATDEQRLLERLINASGSGVRPILDLARPTNVTLDITFNSIIDVDEKHQILSSSVWIRQSWIAETLSWDPAEYGGVNQIVVSSQLLWQPDTVLYNNIFEEFDSRLDTTVTRVRVYSSGFVYWAMPYVFKTMCKIDVTDFPFDSQRCPITFGAWQYDQNEVNLINNKRLATVASTRVENGEWTVEKVAIERRVIFYQCCPNQPYPEISFVIHMQRRSLFYVVNLVLPNFLITLLAFFSFFIPVECGERMSFVITVLLSMTVFLLLVAESIPPTSEAVPVIGVYYTFCIVEVFLALVATGISFRINYSYMFGDGLSPWLKTLLFEKVGPLL</sequence>
<feature type="non-terminal residue" evidence="17">
    <location>
        <position position="1"/>
    </location>
</feature>
<comment type="subcellular location">
    <subcellularLocation>
        <location evidence="13">Synaptic cell membrane</location>
        <topology evidence="13">Multi-pass membrane protein</topology>
    </subcellularLocation>
</comment>
<dbReference type="GO" id="GO:0004888">
    <property type="term" value="F:transmembrane signaling receptor activity"/>
    <property type="evidence" value="ECO:0007669"/>
    <property type="project" value="InterPro"/>
</dbReference>
<dbReference type="EMBL" id="DS469511">
    <property type="protein sequence ID" value="EDO49045.1"/>
    <property type="molecule type" value="Genomic_DNA"/>
</dbReference>
<dbReference type="SUPFAM" id="SSF63712">
    <property type="entry name" value="Nicotinic receptor ligand binding domain-like"/>
    <property type="match status" value="1"/>
</dbReference>
<gene>
    <name evidence="17" type="ORF">NEMVEDRAFT_v1g82287</name>
</gene>
<dbReference type="InterPro" id="IPR018000">
    <property type="entry name" value="Neurotransmitter_ion_chnl_CS"/>
</dbReference>
<keyword evidence="18" id="KW-1185">Reference proteome</keyword>
<dbReference type="PROSITE" id="PS00236">
    <property type="entry name" value="NEUROTR_ION_CHANNEL"/>
    <property type="match status" value="1"/>
</dbReference>
<dbReference type="FunFam" id="2.70.170.10:FF:000028">
    <property type="entry name" value="AcetylCholine Receptor"/>
    <property type="match status" value="1"/>
</dbReference>
<dbReference type="Pfam" id="PF02932">
    <property type="entry name" value="Neur_chan_memb"/>
    <property type="match status" value="1"/>
</dbReference>
<dbReference type="PANTHER" id="PTHR18945">
    <property type="entry name" value="NEUROTRANSMITTER GATED ION CHANNEL"/>
    <property type="match status" value="1"/>
</dbReference>
<name>A7RHV9_NEMVE</name>
<reference evidence="17 18" key="1">
    <citation type="journal article" date="2007" name="Science">
        <title>Sea anemone genome reveals ancestral eumetazoan gene repertoire and genomic organization.</title>
        <authorList>
            <person name="Putnam N.H."/>
            <person name="Srivastava M."/>
            <person name="Hellsten U."/>
            <person name="Dirks B."/>
            <person name="Chapman J."/>
            <person name="Salamov A."/>
            <person name="Terry A."/>
            <person name="Shapiro H."/>
            <person name="Lindquist E."/>
            <person name="Kapitonov V.V."/>
            <person name="Jurka J."/>
            <person name="Genikhovich G."/>
            <person name="Grigoriev I.V."/>
            <person name="Lucas S.M."/>
            <person name="Steele R.E."/>
            <person name="Finnerty J.R."/>
            <person name="Technau U."/>
            <person name="Martindale M.Q."/>
            <person name="Rokhsar D.S."/>
        </authorList>
    </citation>
    <scope>NUCLEOTIDE SEQUENCE [LARGE SCALE GENOMIC DNA]</scope>
    <source>
        <strain evidence="18">CH2 X CH6</strain>
    </source>
</reference>
<dbReference type="InterPro" id="IPR036734">
    <property type="entry name" value="Neur_chan_lig-bd_sf"/>
</dbReference>
<dbReference type="SUPFAM" id="SSF90112">
    <property type="entry name" value="Neurotransmitter-gated ion-channel transmembrane pore"/>
    <property type="match status" value="1"/>
</dbReference>
<dbReference type="eggNOG" id="KOG3646">
    <property type="taxonomic scope" value="Eukaryota"/>
</dbReference>
<dbReference type="STRING" id="45351.A7RHV9"/>
<keyword evidence="3 14" id="KW-0812">Transmembrane</keyword>
<keyword evidence="12 14" id="KW-0407">Ion channel</keyword>
<dbReference type="GO" id="GO:1904315">
    <property type="term" value="F:transmitter-gated monoatomic ion channel activity involved in regulation of postsynaptic membrane potential"/>
    <property type="evidence" value="ECO:0000318"/>
    <property type="project" value="GO_Central"/>
</dbReference>
<dbReference type="GO" id="GO:0045211">
    <property type="term" value="C:postsynaptic membrane"/>
    <property type="evidence" value="ECO:0007669"/>
    <property type="project" value="InterPro"/>
</dbReference>
<dbReference type="GO" id="GO:0007268">
    <property type="term" value="P:chemical synaptic transmission"/>
    <property type="evidence" value="ECO:0000318"/>
    <property type="project" value="GO_Central"/>
</dbReference>
<keyword evidence="10" id="KW-0325">Glycoprotein</keyword>
<evidence type="ECO:0000256" key="4">
    <source>
        <dbReference type="ARBA" id="ARBA00022989"/>
    </source>
</evidence>
<dbReference type="OMA" id="EMEMNEN"/>
<dbReference type="GO" id="GO:1902495">
    <property type="term" value="C:transmembrane transporter complex"/>
    <property type="evidence" value="ECO:0000318"/>
    <property type="project" value="GO_Central"/>
</dbReference>
<dbReference type="InterPro" id="IPR006202">
    <property type="entry name" value="Neur_chan_lig-bd"/>
</dbReference>
<comment type="caution">
    <text evidence="14">Lacks conserved residue(s) required for the propagation of feature annotation.</text>
</comment>